<organism evidence="1 2">
    <name type="scientific">Nephila pilipes</name>
    <name type="common">Giant wood spider</name>
    <name type="synonym">Nephila maculata</name>
    <dbReference type="NCBI Taxonomy" id="299642"/>
    <lineage>
        <taxon>Eukaryota</taxon>
        <taxon>Metazoa</taxon>
        <taxon>Ecdysozoa</taxon>
        <taxon>Arthropoda</taxon>
        <taxon>Chelicerata</taxon>
        <taxon>Arachnida</taxon>
        <taxon>Araneae</taxon>
        <taxon>Araneomorphae</taxon>
        <taxon>Entelegynae</taxon>
        <taxon>Araneoidea</taxon>
        <taxon>Nephilidae</taxon>
        <taxon>Nephila</taxon>
    </lineage>
</organism>
<dbReference type="AlphaFoldDB" id="A0A8X6IJG6"/>
<evidence type="ECO:0000313" key="1">
    <source>
        <dbReference type="EMBL" id="GFS47651.1"/>
    </source>
</evidence>
<name>A0A8X6IJG6_NEPPI</name>
<accession>A0A8X6IJG6</accession>
<dbReference type="InterPro" id="IPR008996">
    <property type="entry name" value="IL1/FGF"/>
</dbReference>
<proteinExistence type="predicted"/>
<dbReference type="OrthoDB" id="10023911at2759"/>
<dbReference type="SUPFAM" id="SSF50353">
    <property type="entry name" value="Cytokine"/>
    <property type="match status" value="1"/>
</dbReference>
<comment type="caution">
    <text evidence="1">The sequence shown here is derived from an EMBL/GenBank/DDBJ whole genome shotgun (WGS) entry which is preliminary data.</text>
</comment>
<dbReference type="Gene3D" id="2.80.10.50">
    <property type="match status" value="1"/>
</dbReference>
<gene>
    <name evidence="1" type="primary">AVEN_198622_1</name>
    <name evidence="1" type="ORF">NPIL_482191</name>
</gene>
<evidence type="ECO:0000313" key="2">
    <source>
        <dbReference type="Proteomes" id="UP000887013"/>
    </source>
</evidence>
<dbReference type="EMBL" id="BMAW01045022">
    <property type="protein sequence ID" value="GFS47651.1"/>
    <property type="molecule type" value="Genomic_DNA"/>
</dbReference>
<dbReference type="Proteomes" id="UP000887013">
    <property type="component" value="Unassembled WGS sequence"/>
</dbReference>
<reference evidence="1" key="1">
    <citation type="submission" date="2020-08" db="EMBL/GenBank/DDBJ databases">
        <title>Multicomponent nature underlies the extraordinary mechanical properties of spider dragline silk.</title>
        <authorList>
            <person name="Kono N."/>
            <person name="Nakamura H."/>
            <person name="Mori M."/>
            <person name="Yoshida Y."/>
            <person name="Ohtoshi R."/>
            <person name="Malay A.D."/>
            <person name="Moran D.A.P."/>
            <person name="Tomita M."/>
            <person name="Numata K."/>
            <person name="Arakawa K."/>
        </authorList>
    </citation>
    <scope>NUCLEOTIDE SEQUENCE</scope>
</reference>
<sequence>MNYIIQQIIIMWCFDQSFNFIFKKLAVVDYLIVMAGYPGTPNGQFLPSPTTPCYSPRTPPPQRTNIPPAANYVPPSSSPYPIGGLQGTLSTVTKEVGGVLKGLTKVGAKALNKVLDHPTLENIRSGNVVQFVSRITGQSLQILQAPDGRLVLDSLGGDGHQFHNAHFTVVQDREGYILLHNNFNYLAIKDGTAQLYSAGPSGLPTPECRFKIREVLMQNQFITIESVSERGRYMAVMPNGQMKSAIATSGADQDTHFAVRLIFTSHAKPPTK</sequence>
<keyword evidence="2" id="KW-1185">Reference proteome</keyword>
<protein>
    <submittedName>
        <fullName evidence="1">Uncharacterized protein</fullName>
    </submittedName>
</protein>